<organism evidence="2 3">
    <name type="scientific">Halorientalis pallida</name>
    <dbReference type="NCBI Taxonomy" id="2479928"/>
    <lineage>
        <taxon>Archaea</taxon>
        <taxon>Methanobacteriati</taxon>
        <taxon>Methanobacteriota</taxon>
        <taxon>Stenosarchaea group</taxon>
        <taxon>Halobacteria</taxon>
        <taxon>Halobacteriales</taxon>
        <taxon>Haloarculaceae</taxon>
        <taxon>Halorientalis</taxon>
    </lineage>
</organism>
<dbReference type="InterPro" id="IPR005325">
    <property type="entry name" value="DUF308_memb"/>
</dbReference>
<sequence length="175" mass="17927">MLGGVLLALFGIVALFAPFVIGLSLAIVLGALLVVGGLVHVAAAFSAGSLLGLGWQVFLGLVYGIAGIAVLVNPLLGLTTLTLLVVGFFLSSGFLQLGWAVTGGEGSRTWLAVSGVLGLLLAVLLWVDFPASALWAVGVLFGVNFLVTGVSMILHSRKRRPAAAVETTDEAGQRM</sequence>
<reference evidence="2 3" key="1">
    <citation type="submission" date="2019-01" db="EMBL/GenBank/DDBJ databases">
        <title>Halorientalis sp. F13-25 a new haloarchaeum isolated from hypersaline water.</title>
        <authorList>
            <person name="Ana D.-V."/>
            <person name="Cristina S.-P."/>
            <person name="Antonio V."/>
        </authorList>
    </citation>
    <scope>NUCLEOTIDE SEQUENCE [LARGE SCALE GENOMIC DNA]</scope>
    <source>
        <strain evidence="2 3">F13-25</strain>
    </source>
</reference>
<proteinExistence type="predicted"/>
<keyword evidence="1" id="KW-0472">Membrane</keyword>
<accession>A0A498L160</accession>
<dbReference type="Proteomes" id="UP000289691">
    <property type="component" value="Unassembled WGS sequence"/>
</dbReference>
<name>A0A498L160_9EURY</name>
<keyword evidence="1" id="KW-0812">Transmembrane</keyword>
<gene>
    <name evidence="2" type="ORF">EAF64_01475</name>
</gene>
<dbReference type="Pfam" id="PF03729">
    <property type="entry name" value="DUF308"/>
    <property type="match status" value="2"/>
</dbReference>
<dbReference type="GO" id="GO:0005886">
    <property type="term" value="C:plasma membrane"/>
    <property type="evidence" value="ECO:0007669"/>
    <property type="project" value="TreeGrafter"/>
</dbReference>
<dbReference type="PANTHER" id="PTHR34989:SF1">
    <property type="entry name" value="PROTEIN HDED"/>
    <property type="match status" value="1"/>
</dbReference>
<feature type="transmembrane region" description="Helical" evidence="1">
    <location>
        <begin position="78"/>
        <end position="97"/>
    </location>
</feature>
<comment type="caution">
    <text evidence="2">The sequence shown here is derived from an EMBL/GenBank/DDBJ whole genome shotgun (WGS) entry which is preliminary data.</text>
</comment>
<keyword evidence="1" id="KW-1133">Transmembrane helix</keyword>
<evidence type="ECO:0000256" key="1">
    <source>
        <dbReference type="SAM" id="Phobius"/>
    </source>
</evidence>
<dbReference type="EMBL" id="RDFA01000001">
    <property type="protein sequence ID" value="RXK52038.1"/>
    <property type="molecule type" value="Genomic_DNA"/>
</dbReference>
<feature type="transmembrane region" description="Helical" evidence="1">
    <location>
        <begin position="109"/>
        <end position="127"/>
    </location>
</feature>
<feature type="transmembrane region" description="Helical" evidence="1">
    <location>
        <begin position="133"/>
        <end position="154"/>
    </location>
</feature>
<feature type="transmembrane region" description="Helical" evidence="1">
    <location>
        <begin position="51"/>
        <end position="72"/>
    </location>
</feature>
<evidence type="ECO:0000313" key="2">
    <source>
        <dbReference type="EMBL" id="RXK52038.1"/>
    </source>
</evidence>
<dbReference type="PANTHER" id="PTHR34989">
    <property type="entry name" value="PROTEIN HDED"/>
    <property type="match status" value="1"/>
</dbReference>
<dbReference type="OrthoDB" id="163497at2157"/>
<dbReference type="InterPro" id="IPR052712">
    <property type="entry name" value="Acid_resist_chaperone_HdeD"/>
</dbReference>
<protein>
    <submittedName>
        <fullName evidence="2">HdeD family acid-resistance protein</fullName>
    </submittedName>
</protein>
<feature type="transmembrane region" description="Helical" evidence="1">
    <location>
        <begin position="6"/>
        <end position="39"/>
    </location>
</feature>
<dbReference type="AlphaFoldDB" id="A0A498L160"/>
<keyword evidence="3" id="KW-1185">Reference proteome</keyword>
<evidence type="ECO:0000313" key="3">
    <source>
        <dbReference type="Proteomes" id="UP000289691"/>
    </source>
</evidence>